<dbReference type="OrthoDB" id="1060854at2759"/>
<feature type="region of interest" description="Disordered" evidence="1">
    <location>
        <begin position="184"/>
        <end position="320"/>
    </location>
</feature>
<evidence type="ECO:0008006" key="4">
    <source>
        <dbReference type="Google" id="ProtNLM"/>
    </source>
</evidence>
<dbReference type="GeneID" id="39590295"/>
<dbReference type="GO" id="GO:0005634">
    <property type="term" value="C:nucleus"/>
    <property type="evidence" value="ECO:0007669"/>
    <property type="project" value="TreeGrafter"/>
</dbReference>
<name>A0A427XZJ3_9TREE</name>
<dbReference type="GO" id="GO:0019901">
    <property type="term" value="F:protein kinase binding"/>
    <property type="evidence" value="ECO:0007669"/>
    <property type="project" value="InterPro"/>
</dbReference>
<gene>
    <name evidence="2" type="ORF">EHS24_005752</name>
</gene>
<feature type="compositionally biased region" description="Low complexity" evidence="1">
    <location>
        <begin position="224"/>
        <end position="252"/>
    </location>
</feature>
<accession>A0A427XZJ3</accession>
<evidence type="ECO:0000313" key="3">
    <source>
        <dbReference type="Proteomes" id="UP000279236"/>
    </source>
</evidence>
<protein>
    <recommendedName>
        <fullName evidence="4">Cyclin-domain-containing protein</fullName>
    </recommendedName>
</protein>
<comment type="caution">
    <text evidence="2">The sequence shown here is derived from an EMBL/GenBank/DDBJ whole genome shotgun (WGS) entry which is preliminary data.</text>
</comment>
<dbReference type="GO" id="GO:0016538">
    <property type="term" value="F:cyclin-dependent protein serine/threonine kinase regulator activity"/>
    <property type="evidence" value="ECO:0007669"/>
    <property type="project" value="TreeGrafter"/>
</dbReference>
<reference evidence="2 3" key="1">
    <citation type="submission" date="2018-11" db="EMBL/GenBank/DDBJ databases">
        <title>Genome sequence of Apiotrichum porosum DSM 27194.</title>
        <authorList>
            <person name="Aliyu H."/>
            <person name="Gorte O."/>
            <person name="Ochsenreither K."/>
        </authorList>
    </citation>
    <scope>NUCLEOTIDE SEQUENCE [LARGE SCALE GENOMIC DNA]</scope>
    <source>
        <strain evidence="2 3">DSM 27194</strain>
    </source>
</reference>
<keyword evidence="3" id="KW-1185">Reference proteome</keyword>
<dbReference type="AlphaFoldDB" id="A0A427XZJ3"/>
<feature type="compositionally biased region" description="Basic and acidic residues" evidence="1">
    <location>
        <begin position="184"/>
        <end position="201"/>
    </location>
</feature>
<dbReference type="STRING" id="105984.A0A427XZJ3"/>
<dbReference type="RefSeq" id="XP_028477688.1">
    <property type="nucleotide sequence ID" value="XM_028621236.1"/>
</dbReference>
<proteinExistence type="predicted"/>
<organism evidence="2 3">
    <name type="scientific">Apiotrichum porosum</name>
    <dbReference type="NCBI Taxonomy" id="105984"/>
    <lineage>
        <taxon>Eukaryota</taxon>
        <taxon>Fungi</taxon>
        <taxon>Dikarya</taxon>
        <taxon>Basidiomycota</taxon>
        <taxon>Agaricomycotina</taxon>
        <taxon>Tremellomycetes</taxon>
        <taxon>Trichosporonales</taxon>
        <taxon>Trichosporonaceae</taxon>
        <taxon>Apiotrichum</taxon>
    </lineage>
</organism>
<dbReference type="PANTHER" id="PTHR15615:SF94">
    <property type="entry name" value="PHO85 CYCLIN-6-RELATED"/>
    <property type="match status" value="1"/>
</dbReference>
<dbReference type="Gene3D" id="1.10.472.10">
    <property type="entry name" value="Cyclin-like"/>
    <property type="match status" value="1"/>
</dbReference>
<dbReference type="InterPro" id="IPR013922">
    <property type="entry name" value="Cyclin_PHO80-like"/>
</dbReference>
<evidence type="ECO:0000256" key="1">
    <source>
        <dbReference type="SAM" id="MobiDB-lite"/>
    </source>
</evidence>
<sequence>MAHPSPTTALFHDDPPLFPDLAAGDRLFTASKVSLSHPSSILSFHARHVPSISIEAYLLRILKYCPTTNEVFLGLLVYFDRMSKLGTPAGVGGTSAAVGPRGFAIDSYNVHRLIIAGVTVASKFFSDVFYTNSRYAKVGGLPPHELNQLELQFLLLNNFTLMIPPEEMQKYGDRLLAYWQGREHESGIEPETKSRRERERGAAAAPPAADADLKQKSTPMQVDPAAPTPASGSSGPAATGSDEQPPAASATAPPTPSPAPPVHLARSASLPRRPPAGQAGTPMAEHTDRTPAATTPVAPRGRERDTGGSGNGNGLTSSVASAATSLATGFGGWSRGDDGAVGVRQ</sequence>
<evidence type="ECO:0000313" key="2">
    <source>
        <dbReference type="EMBL" id="RSH84240.1"/>
    </source>
</evidence>
<dbReference type="CDD" id="cd20558">
    <property type="entry name" value="CYCLIN_ScPCL7-like"/>
    <property type="match status" value="1"/>
</dbReference>
<dbReference type="EMBL" id="RSCE01000003">
    <property type="protein sequence ID" value="RSH84240.1"/>
    <property type="molecule type" value="Genomic_DNA"/>
</dbReference>
<dbReference type="GO" id="GO:0000307">
    <property type="term" value="C:cyclin-dependent protein kinase holoenzyme complex"/>
    <property type="evidence" value="ECO:0007669"/>
    <property type="project" value="TreeGrafter"/>
</dbReference>
<dbReference type="Proteomes" id="UP000279236">
    <property type="component" value="Unassembled WGS sequence"/>
</dbReference>
<dbReference type="PANTHER" id="PTHR15615">
    <property type="match status" value="1"/>
</dbReference>
<dbReference type="Pfam" id="PF08613">
    <property type="entry name" value="Cyclin"/>
    <property type="match status" value="1"/>
</dbReference>